<gene>
    <name evidence="4" type="primary">mqnA</name>
    <name evidence="5" type="ORF">SAMN02745119_02332</name>
</gene>
<dbReference type="Gene3D" id="3.40.190.10">
    <property type="entry name" value="Periplasmic binding protein-like II"/>
    <property type="match status" value="2"/>
</dbReference>
<dbReference type="GO" id="GO:0009234">
    <property type="term" value="P:menaquinone biosynthetic process"/>
    <property type="evidence" value="ECO:0007669"/>
    <property type="project" value="UniProtKB-UniRule"/>
</dbReference>
<dbReference type="InterPro" id="IPR030868">
    <property type="entry name" value="MqnA"/>
</dbReference>
<evidence type="ECO:0000313" key="5">
    <source>
        <dbReference type="EMBL" id="SKA01497.1"/>
    </source>
</evidence>
<proteinExistence type="inferred from homology"/>
<keyword evidence="2 4" id="KW-0474">Menaquinone biosynthesis</keyword>
<comment type="catalytic activity">
    <reaction evidence="4">
        <text>chorismate = 3-[(1-carboxyvinyl)-oxy]benzoate + H2O</text>
        <dbReference type="Rhea" id="RHEA:40051"/>
        <dbReference type="ChEBI" id="CHEBI:15377"/>
        <dbReference type="ChEBI" id="CHEBI:29748"/>
        <dbReference type="ChEBI" id="CHEBI:76981"/>
        <dbReference type="EC" id="4.2.1.151"/>
    </reaction>
</comment>
<dbReference type="UniPathway" id="UPA00079"/>
<comment type="similarity">
    <text evidence="4">Belongs to the MqnA/MqnD family. MqnA subfamily.</text>
</comment>
<keyword evidence="6" id="KW-1185">Reference proteome</keyword>
<dbReference type="OrthoDB" id="9810112at2"/>
<reference evidence="6" key="1">
    <citation type="submission" date="2017-02" db="EMBL/GenBank/DDBJ databases">
        <authorList>
            <person name="Varghese N."/>
            <person name="Submissions S."/>
        </authorList>
    </citation>
    <scope>NUCLEOTIDE SEQUENCE [LARGE SCALE GENOMIC DNA]</scope>
    <source>
        <strain evidence="6">ATCC BAA-34</strain>
    </source>
</reference>
<dbReference type="RefSeq" id="WP_078790600.1">
    <property type="nucleotide sequence ID" value="NZ_FUWR01000013.1"/>
</dbReference>
<dbReference type="STRING" id="115783.SAMN02745119_02332"/>
<dbReference type="InterPro" id="IPR003773">
    <property type="entry name" value="Menaquinone_biosynth"/>
</dbReference>
<evidence type="ECO:0000256" key="4">
    <source>
        <dbReference type="HAMAP-Rule" id="MF_00995"/>
    </source>
</evidence>
<comment type="pathway">
    <text evidence="1 4">Quinol/quinone metabolism; menaquinone biosynthesis.</text>
</comment>
<dbReference type="AlphaFoldDB" id="A0A1T4QD13"/>
<dbReference type="PANTHER" id="PTHR37690:SF1">
    <property type="entry name" value="CHORISMATE DEHYDRATASE"/>
    <property type="match status" value="1"/>
</dbReference>
<dbReference type="SUPFAM" id="SSF53850">
    <property type="entry name" value="Periplasmic binding protein-like II"/>
    <property type="match status" value="1"/>
</dbReference>
<dbReference type="EMBL" id="FUWR01000013">
    <property type="protein sequence ID" value="SKA01497.1"/>
    <property type="molecule type" value="Genomic_DNA"/>
</dbReference>
<evidence type="ECO:0000313" key="6">
    <source>
        <dbReference type="Proteomes" id="UP000190102"/>
    </source>
</evidence>
<sequence length="275" mass="29950">MLRIGRIDYANCTPLFMQLEKTLPGETTTIVHGVPATLNAKLANGEIDICISSSIEFSRHADEYAILPGHCIGSVGPVKSVLFFTTRPAEELAGQRLLVTSESATSVVLLHILLAKRWGLSDCSLQTTSLPWQEALQQSSGLLLIGDRALQAASGSAGVYCYDLGQEWMELTGLPFVYALWLINRTSAAGKEGALTQFSRLLEQARERIIPDAGLLAAQAPEAAWVGVQPLADYWRNAITYQLDEAHLAGLECFYQLAAELGLITSRPQLKFFPS</sequence>
<evidence type="ECO:0000256" key="1">
    <source>
        <dbReference type="ARBA" id="ARBA00004863"/>
    </source>
</evidence>
<dbReference type="HAMAP" id="MF_00995">
    <property type="entry name" value="MqnA"/>
    <property type="match status" value="1"/>
</dbReference>
<accession>A0A1T4QD13</accession>
<protein>
    <recommendedName>
        <fullName evidence="4">Chorismate dehydratase</fullName>
        <ecNumber evidence="4">4.2.1.151</ecNumber>
    </recommendedName>
    <alternativeName>
        <fullName evidence="4">Menaquinone biosynthetic enzyme MqnA</fullName>
    </alternativeName>
</protein>
<evidence type="ECO:0000256" key="3">
    <source>
        <dbReference type="ARBA" id="ARBA00023239"/>
    </source>
</evidence>
<dbReference type="GO" id="GO:0016836">
    <property type="term" value="F:hydro-lyase activity"/>
    <property type="evidence" value="ECO:0007669"/>
    <property type="project" value="UniProtKB-UniRule"/>
</dbReference>
<evidence type="ECO:0000256" key="2">
    <source>
        <dbReference type="ARBA" id="ARBA00022428"/>
    </source>
</evidence>
<keyword evidence="3 4" id="KW-0456">Lyase</keyword>
<dbReference type="Proteomes" id="UP000190102">
    <property type="component" value="Unassembled WGS sequence"/>
</dbReference>
<dbReference type="CDD" id="cd13634">
    <property type="entry name" value="PBP2_Sco4506"/>
    <property type="match status" value="1"/>
</dbReference>
<name>A0A1T4QD13_9BACT</name>
<organism evidence="5 6">
    <name type="scientific">Trichlorobacter thiogenes</name>
    <dbReference type="NCBI Taxonomy" id="115783"/>
    <lineage>
        <taxon>Bacteria</taxon>
        <taxon>Pseudomonadati</taxon>
        <taxon>Thermodesulfobacteriota</taxon>
        <taxon>Desulfuromonadia</taxon>
        <taxon>Geobacterales</taxon>
        <taxon>Geobacteraceae</taxon>
        <taxon>Trichlorobacter</taxon>
    </lineage>
</organism>
<dbReference type="PANTHER" id="PTHR37690">
    <property type="entry name" value="CHORISMATE DEHYDRATASE"/>
    <property type="match status" value="1"/>
</dbReference>
<dbReference type="Pfam" id="PF02621">
    <property type="entry name" value="VitK2_biosynth"/>
    <property type="match status" value="1"/>
</dbReference>
<dbReference type="EC" id="4.2.1.151" evidence="4"/>
<comment type="function">
    <text evidence="4">Catalyzes the dehydration of chorismate into 3-[(1-carboxyvinyl)oxy]benzoate, a step in the biosynthesis of menaquinone (MK, vitamin K2).</text>
</comment>